<feature type="compositionally biased region" description="Low complexity" evidence="1">
    <location>
        <begin position="57"/>
        <end position="76"/>
    </location>
</feature>
<evidence type="ECO:0000256" key="1">
    <source>
        <dbReference type="SAM" id="MobiDB-lite"/>
    </source>
</evidence>
<dbReference type="PATRIC" id="fig|1299334.3.peg.1240"/>
<feature type="region of interest" description="Disordered" evidence="1">
    <location>
        <begin position="16"/>
        <end position="76"/>
    </location>
</feature>
<organism evidence="2">
    <name type="scientific">Mycobacterium xenopi 4042</name>
    <dbReference type="NCBI Taxonomy" id="1299334"/>
    <lineage>
        <taxon>Bacteria</taxon>
        <taxon>Bacillati</taxon>
        <taxon>Actinomycetota</taxon>
        <taxon>Actinomycetes</taxon>
        <taxon>Mycobacteriales</taxon>
        <taxon>Mycobacteriaceae</taxon>
        <taxon>Mycobacterium</taxon>
    </lineage>
</organism>
<evidence type="ECO:0000313" key="2">
    <source>
        <dbReference type="EMBL" id="EUA68563.1"/>
    </source>
</evidence>
<dbReference type="AlphaFoldDB" id="X8DLG3"/>
<sequence length="76" mass="8509">MPLLTRATPLIGHFQIRNRARSAGRSRTPIPPRSTAPSRSRLVPAWRRCRLRARAKSPPTTSSPGSGRTRFSPTKY</sequence>
<dbReference type="EMBL" id="JAOB01000013">
    <property type="protein sequence ID" value="EUA68563.1"/>
    <property type="molecule type" value="Genomic_DNA"/>
</dbReference>
<proteinExistence type="predicted"/>
<comment type="caution">
    <text evidence="2">The sequence shown here is derived from an EMBL/GenBank/DDBJ whole genome shotgun (WGS) entry which is preliminary data.</text>
</comment>
<name>X8DLG3_MYCXE</name>
<protein>
    <submittedName>
        <fullName evidence="2">Uncharacterized protein</fullName>
    </submittedName>
</protein>
<gene>
    <name evidence="2" type="ORF">I553_1751</name>
</gene>
<accession>X8DLG3</accession>
<reference evidence="2" key="1">
    <citation type="submission" date="2014-01" db="EMBL/GenBank/DDBJ databases">
        <authorList>
            <person name="Brown-Elliot B."/>
            <person name="Wallace R."/>
            <person name="Lenaerts A."/>
            <person name="Ordway D."/>
            <person name="DeGroote M.A."/>
            <person name="Parker T."/>
            <person name="Sizemore C."/>
            <person name="Tallon L.J."/>
            <person name="Sadzewicz L.K."/>
            <person name="Sengamalay N."/>
            <person name="Fraser C.M."/>
            <person name="Hine E."/>
            <person name="Shefchek K.A."/>
            <person name="Das S.P."/>
            <person name="Tettelin H."/>
        </authorList>
    </citation>
    <scope>NUCLEOTIDE SEQUENCE [LARGE SCALE GENOMIC DNA]</scope>
    <source>
        <strain evidence="2">4042</strain>
    </source>
</reference>